<evidence type="ECO:0000313" key="2">
    <source>
        <dbReference type="Proteomes" id="UP000250321"/>
    </source>
</evidence>
<dbReference type="Proteomes" id="UP000250321">
    <property type="component" value="Unassembled WGS sequence"/>
</dbReference>
<accession>A0A314U9B1</accession>
<sequence>MGAAAGIIRDMGAAMGVIRDKAEDVTLDMGAAGAEAEDVILDMAVIGALGREGTAGAFFLLVLGGRGSQSAFFKAPLTASSTGRINLAEIKSSYQTLPSSSTALKFLHGLKERKVIPFWSWKEIPATP</sequence>
<reference evidence="1 2" key="1">
    <citation type="submission" date="2018-02" db="EMBL/GenBank/DDBJ databases">
        <title>Draft genome of wild Prunus yedoensis var. nudiflora.</title>
        <authorList>
            <person name="Baek S."/>
            <person name="Kim J.-H."/>
            <person name="Choi K."/>
            <person name="Kim G.-B."/>
            <person name="Cho A."/>
            <person name="Jang H."/>
            <person name="Shin C.-H."/>
            <person name="Yu H.-J."/>
            <person name="Mun J.-H."/>
        </authorList>
    </citation>
    <scope>NUCLEOTIDE SEQUENCE [LARGE SCALE GENOMIC DNA]</scope>
    <source>
        <strain evidence="2">cv. Jeju island</strain>
        <tissue evidence="1">Leaf</tissue>
    </source>
</reference>
<keyword evidence="2" id="KW-1185">Reference proteome</keyword>
<comment type="caution">
    <text evidence="1">The sequence shown here is derived from an EMBL/GenBank/DDBJ whole genome shotgun (WGS) entry which is preliminary data.</text>
</comment>
<dbReference type="AlphaFoldDB" id="A0A314U9B1"/>
<gene>
    <name evidence="1" type="ORF">Pyn_01504</name>
</gene>
<protein>
    <submittedName>
        <fullName evidence="1">Uncharacterized protein</fullName>
    </submittedName>
</protein>
<organism evidence="1 2">
    <name type="scientific">Prunus yedoensis var. nudiflora</name>
    <dbReference type="NCBI Taxonomy" id="2094558"/>
    <lineage>
        <taxon>Eukaryota</taxon>
        <taxon>Viridiplantae</taxon>
        <taxon>Streptophyta</taxon>
        <taxon>Embryophyta</taxon>
        <taxon>Tracheophyta</taxon>
        <taxon>Spermatophyta</taxon>
        <taxon>Magnoliopsida</taxon>
        <taxon>eudicotyledons</taxon>
        <taxon>Gunneridae</taxon>
        <taxon>Pentapetalae</taxon>
        <taxon>rosids</taxon>
        <taxon>fabids</taxon>
        <taxon>Rosales</taxon>
        <taxon>Rosaceae</taxon>
        <taxon>Amygdaloideae</taxon>
        <taxon>Amygdaleae</taxon>
        <taxon>Prunus</taxon>
    </lineage>
</organism>
<evidence type="ECO:0000313" key="1">
    <source>
        <dbReference type="EMBL" id="PQM34005.1"/>
    </source>
</evidence>
<proteinExistence type="predicted"/>
<name>A0A314U9B1_PRUYE</name>
<dbReference type="EMBL" id="PJQY01003841">
    <property type="protein sequence ID" value="PQM34005.1"/>
    <property type="molecule type" value="Genomic_DNA"/>
</dbReference>